<dbReference type="Proteomes" id="UP000600918">
    <property type="component" value="Unassembled WGS sequence"/>
</dbReference>
<feature type="region of interest" description="Disordered" evidence="1">
    <location>
        <begin position="73"/>
        <end position="92"/>
    </location>
</feature>
<keyword evidence="3" id="KW-1185">Reference proteome</keyword>
<dbReference type="AlphaFoldDB" id="A0A834KCP6"/>
<name>A0A834KCP6_VESPE</name>
<sequence length="92" mass="10314">MRIVLILAVRERAPMKGRERVEVCEARRRNEGAEREVRVVGSPRSLRSLADVHNLSRDGTGDKDEDRELSCAGEFSDWAAPRKSPGQLARQG</sequence>
<comment type="caution">
    <text evidence="2">The sequence shown here is derived from an EMBL/GenBank/DDBJ whole genome shotgun (WGS) entry which is preliminary data.</text>
</comment>
<proteinExistence type="predicted"/>
<evidence type="ECO:0000313" key="2">
    <source>
        <dbReference type="EMBL" id="KAF7404273.1"/>
    </source>
</evidence>
<gene>
    <name evidence="2" type="ORF">H0235_014967</name>
</gene>
<protein>
    <submittedName>
        <fullName evidence="2">Uncharacterized protein</fullName>
    </submittedName>
</protein>
<dbReference type="EMBL" id="JACSDY010000016">
    <property type="protein sequence ID" value="KAF7404273.1"/>
    <property type="molecule type" value="Genomic_DNA"/>
</dbReference>
<organism evidence="2 3">
    <name type="scientific">Vespula pensylvanica</name>
    <name type="common">Western yellow jacket</name>
    <name type="synonym">Wasp</name>
    <dbReference type="NCBI Taxonomy" id="30213"/>
    <lineage>
        <taxon>Eukaryota</taxon>
        <taxon>Metazoa</taxon>
        <taxon>Ecdysozoa</taxon>
        <taxon>Arthropoda</taxon>
        <taxon>Hexapoda</taxon>
        <taxon>Insecta</taxon>
        <taxon>Pterygota</taxon>
        <taxon>Neoptera</taxon>
        <taxon>Endopterygota</taxon>
        <taxon>Hymenoptera</taxon>
        <taxon>Apocrita</taxon>
        <taxon>Aculeata</taxon>
        <taxon>Vespoidea</taxon>
        <taxon>Vespidae</taxon>
        <taxon>Vespinae</taxon>
        <taxon>Vespula</taxon>
    </lineage>
</organism>
<evidence type="ECO:0000256" key="1">
    <source>
        <dbReference type="SAM" id="MobiDB-lite"/>
    </source>
</evidence>
<evidence type="ECO:0000313" key="3">
    <source>
        <dbReference type="Proteomes" id="UP000600918"/>
    </source>
</evidence>
<accession>A0A834KCP6</accession>
<reference evidence="2" key="1">
    <citation type="journal article" date="2020" name="G3 (Bethesda)">
        <title>High-Quality Assemblies for Three Invasive Social Wasps from the &lt;i&gt;Vespula&lt;/i&gt; Genus.</title>
        <authorList>
            <person name="Harrop T.W.R."/>
            <person name="Guhlin J."/>
            <person name="McLaughlin G.M."/>
            <person name="Permina E."/>
            <person name="Stockwell P."/>
            <person name="Gilligan J."/>
            <person name="Le Lec M.F."/>
            <person name="Gruber M.A.M."/>
            <person name="Quinn O."/>
            <person name="Lovegrove M."/>
            <person name="Duncan E.J."/>
            <person name="Remnant E.J."/>
            <person name="Van Eeckhoven J."/>
            <person name="Graham B."/>
            <person name="Knapp R.A."/>
            <person name="Langford K.W."/>
            <person name="Kronenberg Z."/>
            <person name="Press M.O."/>
            <person name="Eacker S.M."/>
            <person name="Wilson-Rankin E.E."/>
            <person name="Purcell J."/>
            <person name="Lester P.J."/>
            <person name="Dearden P.K."/>
        </authorList>
    </citation>
    <scope>NUCLEOTIDE SEQUENCE</scope>
    <source>
        <strain evidence="2">Volc-1</strain>
    </source>
</reference>